<dbReference type="PANTHER" id="PTHR11017:SF292">
    <property type="entry name" value="AAA+ ATPASE DOMAIN-CONTAINING PROTEIN"/>
    <property type="match status" value="1"/>
</dbReference>
<keyword evidence="2" id="KW-1185">Reference proteome</keyword>
<evidence type="ECO:0000256" key="1">
    <source>
        <dbReference type="SAM" id="MobiDB-lite"/>
    </source>
</evidence>
<dbReference type="SUPFAM" id="SSF52058">
    <property type="entry name" value="L domain-like"/>
    <property type="match status" value="1"/>
</dbReference>
<dbReference type="AlphaFoldDB" id="A0A6P8D001"/>
<dbReference type="RefSeq" id="XP_031384918.1">
    <property type="nucleotide sequence ID" value="XM_031529058.1"/>
</dbReference>
<dbReference type="Gene3D" id="3.80.10.10">
    <property type="entry name" value="Ribonuclease Inhibitor"/>
    <property type="match status" value="1"/>
</dbReference>
<dbReference type="GO" id="GO:0006952">
    <property type="term" value="P:defense response"/>
    <property type="evidence" value="ECO:0007669"/>
    <property type="project" value="InterPro"/>
</dbReference>
<name>A0A6P8D001_PUNGR</name>
<dbReference type="InterPro" id="IPR044974">
    <property type="entry name" value="Disease_R_plants"/>
</dbReference>
<dbReference type="Proteomes" id="UP000515151">
    <property type="component" value="Chromosome 3"/>
</dbReference>
<accession>A0A6P8D001</accession>
<dbReference type="InterPro" id="IPR032675">
    <property type="entry name" value="LRR_dom_sf"/>
</dbReference>
<organism evidence="2 3">
    <name type="scientific">Punica granatum</name>
    <name type="common">Pomegranate</name>
    <dbReference type="NCBI Taxonomy" id="22663"/>
    <lineage>
        <taxon>Eukaryota</taxon>
        <taxon>Viridiplantae</taxon>
        <taxon>Streptophyta</taxon>
        <taxon>Embryophyta</taxon>
        <taxon>Tracheophyta</taxon>
        <taxon>Spermatophyta</taxon>
        <taxon>Magnoliopsida</taxon>
        <taxon>eudicotyledons</taxon>
        <taxon>Gunneridae</taxon>
        <taxon>Pentapetalae</taxon>
        <taxon>rosids</taxon>
        <taxon>malvids</taxon>
        <taxon>Myrtales</taxon>
        <taxon>Lythraceae</taxon>
        <taxon>Punica</taxon>
    </lineage>
</organism>
<protein>
    <submittedName>
        <fullName evidence="3">Disease resistance-like protein DSC1</fullName>
    </submittedName>
</protein>
<dbReference type="GeneID" id="116198814"/>
<reference evidence="3" key="2">
    <citation type="submission" date="2025-08" db="UniProtKB">
        <authorList>
            <consortium name="RefSeq"/>
        </authorList>
    </citation>
    <scope>IDENTIFICATION</scope>
    <source>
        <tissue evidence="3">Leaf</tissue>
    </source>
</reference>
<evidence type="ECO:0000313" key="3">
    <source>
        <dbReference type="RefSeq" id="XP_031384918.1"/>
    </source>
</evidence>
<dbReference type="OrthoDB" id="1733683at2759"/>
<proteinExistence type="predicted"/>
<gene>
    <name evidence="3" type="primary">LOC116198814</name>
</gene>
<dbReference type="PANTHER" id="PTHR11017">
    <property type="entry name" value="LEUCINE-RICH REPEAT-CONTAINING PROTEIN"/>
    <property type="match status" value="1"/>
</dbReference>
<reference evidence="2" key="1">
    <citation type="journal article" date="2020" name="Plant Biotechnol. J.">
        <title>The pomegranate (Punica granatum L.) draft genome dissects genetic divergence between soft- and hard-seeded cultivars.</title>
        <authorList>
            <person name="Luo X."/>
            <person name="Li H."/>
            <person name="Wu Z."/>
            <person name="Yao W."/>
            <person name="Zhao P."/>
            <person name="Cao D."/>
            <person name="Yu H."/>
            <person name="Li K."/>
            <person name="Poudel K."/>
            <person name="Zhao D."/>
            <person name="Zhang F."/>
            <person name="Xia X."/>
            <person name="Chen L."/>
            <person name="Wang Q."/>
            <person name="Jing D."/>
            <person name="Cao S."/>
        </authorList>
    </citation>
    <scope>NUCLEOTIDE SEQUENCE [LARGE SCALE GENOMIC DNA]</scope>
    <source>
        <strain evidence="2">cv. Tunisia</strain>
    </source>
</reference>
<feature type="region of interest" description="Disordered" evidence="1">
    <location>
        <begin position="8"/>
        <end position="27"/>
    </location>
</feature>
<sequence>MHDMIEEMGKEIVRQESPQEPGNKQDRRHLSRFGCTAICFTNELRWLEWPKYTSLSLPFCSGLKKLAGPCMARSSIWLLGQEFRLYRNLKFINFSYCTHLIQVPDVSSMQNLERVDAKGCQSLVDVHDSLSHLDKLIHLNFSNCSSLSNYPRSLKSELLQSLVLKGCSVLSKFPDVLVEVKGMKELSLEELPSMNCLLLSVILLD</sequence>
<evidence type="ECO:0000313" key="2">
    <source>
        <dbReference type="Proteomes" id="UP000515151"/>
    </source>
</evidence>